<dbReference type="KEGG" id="jag:GJA_3755"/>
<evidence type="ECO:0000313" key="2">
    <source>
        <dbReference type="EMBL" id="CDG84370.1"/>
    </source>
</evidence>
<dbReference type="AlphaFoldDB" id="W0V9T9"/>
<evidence type="ECO:0000313" key="3">
    <source>
        <dbReference type="Proteomes" id="UP000027604"/>
    </source>
</evidence>
<gene>
    <name evidence="2" type="ORF">GJA_3755</name>
</gene>
<feature type="transmembrane region" description="Helical" evidence="1">
    <location>
        <begin position="6"/>
        <end position="25"/>
    </location>
</feature>
<keyword evidence="3" id="KW-1185">Reference proteome</keyword>
<feature type="transmembrane region" description="Helical" evidence="1">
    <location>
        <begin position="37"/>
        <end position="66"/>
    </location>
</feature>
<evidence type="ECO:0000256" key="1">
    <source>
        <dbReference type="SAM" id="Phobius"/>
    </source>
</evidence>
<organism evidence="2 3">
    <name type="scientific">Janthinobacterium agaricidamnosum NBRC 102515 = DSM 9628</name>
    <dbReference type="NCBI Taxonomy" id="1349767"/>
    <lineage>
        <taxon>Bacteria</taxon>
        <taxon>Pseudomonadati</taxon>
        <taxon>Pseudomonadota</taxon>
        <taxon>Betaproteobacteria</taxon>
        <taxon>Burkholderiales</taxon>
        <taxon>Oxalobacteraceae</taxon>
        <taxon>Janthinobacterium</taxon>
    </lineage>
</organism>
<keyword evidence="1" id="KW-0812">Transmembrane</keyword>
<dbReference type="HOGENOM" id="CLU_2479159_0_0_4"/>
<dbReference type="Proteomes" id="UP000027604">
    <property type="component" value="Chromosome I"/>
</dbReference>
<keyword evidence="1" id="KW-1133">Transmembrane helix</keyword>
<dbReference type="EMBL" id="HG322949">
    <property type="protein sequence ID" value="CDG84370.1"/>
    <property type="molecule type" value="Genomic_DNA"/>
</dbReference>
<sequence>MNNKMIWASLMSGGLMATALGFGALDSGYPGSSAVLPAIAVLLLLTGGLASCLSGLIGMTGLMAWIPGLEHPEPSSASSPPAENRNI</sequence>
<proteinExistence type="predicted"/>
<accession>W0V9T9</accession>
<dbReference type="PATRIC" id="fig|1349767.4.peg.350"/>
<protein>
    <recommendedName>
        <fullName evidence="4">Transmembrane protein</fullName>
    </recommendedName>
</protein>
<dbReference type="RefSeq" id="WP_038494631.1">
    <property type="nucleotide sequence ID" value="NZ_BCTH01000095.1"/>
</dbReference>
<evidence type="ECO:0008006" key="4">
    <source>
        <dbReference type="Google" id="ProtNLM"/>
    </source>
</evidence>
<reference evidence="2 3" key="1">
    <citation type="journal article" date="2015" name="Genome Announc.">
        <title>Genome Sequence of Mushroom Soft-Rot Pathogen Janthinobacterium agaricidamnosum.</title>
        <authorList>
            <person name="Graupner K."/>
            <person name="Lackner G."/>
            <person name="Hertweck C."/>
        </authorList>
    </citation>
    <scope>NUCLEOTIDE SEQUENCE [LARGE SCALE GENOMIC DNA]</scope>
    <source>
        <strain evidence="3">NBRC 102515 / DSM 9628</strain>
    </source>
</reference>
<keyword evidence="1" id="KW-0472">Membrane</keyword>
<name>W0V9T9_9BURK</name>